<dbReference type="RefSeq" id="WP_161410002.1">
    <property type="nucleotide sequence ID" value="NZ_WTUZ01000033.1"/>
</dbReference>
<dbReference type="PANTHER" id="PTHR44591">
    <property type="entry name" value="STRESS RESPONSE REGULATOR PROTEIN 1"/>
    <property type="match status" value="1"/>
</dbReference>
<keyword evidence="5" id="KW-1185">Reference proteome</keyword>
<dbReference type="EMBL" id="WTUZ01000033">
    <property type="protein sequence ID" value="MZQ85676.1"/>
    <property type="molecule type" value="Genomic_DNA"/>
</dbReference>
<dbReference type="GO" id="GO:0000160">
    <property type="term" value="P:phosphorelay signal transduction system"/>
    <property type="evidence" value="ECO:0007669"/>
    <property type="project" value="InterPro"/>
</dbReference>
<dbReference type="InterPro" id="IPR011006">
    <property type="entry name" value="CheY-like_superfamily"/>
</dbReference>
<dbReference type="AlphaFoldDB" id="A0A6L8V7S0"/>
<dbReference type="PANTHER" id="PTHR44591:SF3">
    <property type="entry name" value="RESPONSE REGULATORY DOMAIN-CONTAINING PROTEIN"/>
    <property type="match status" value="1"/>
</dbReference>
<dbReference type="Pfam" id="PF00072">
    <property type="entry name" value="Response_reg"/>
    <property type="match status" value="1"/>
</dbReference>
<evidence type="ECO:0000313" key="4">
    <source>
        <dbReference type="EMBL" id="MZQ85676.1"/>
    </source>
</evidence>
<evidence type="ECO:0000256" key="1">
    <source>
        <dbReference type="ARBA" id="ARBA00022553"/>
    </source>
</evidence>
<organism evidence="4 5">
    <name type="scientific">Paenibacillus silvestris</name>
    <dbReference type="NCBI Taxonomy" id="2606219"/>
    <lineage>
        <taxon>Bacteria</taxon>
        <taxon>Bacillati</taxon>
        <taxon>Bacillota</taxon>
        <taxon>Bacilli</taxon>
        <taxon>Bacillales</taxon>
        <taxon>Paenibacillaceae</taxon>
        <taxon>Paenibacillus</taxon>
    </lineage>
</organism>
<keyword evidence="1 2" id="KW-0597">Phosphoprotein</keyword>
<gene>
    <name evidence="4" type="ORF">GQF01_26545</name>
</gene>
<feature type="domain" description="Response regulatory" evidence="3">
    <location>
        <begin position="3"/>
        <end position="119"/>
    </location>
</feature>
<dbReference type="InterPro" id="IPR050595">
    <property type="entry name" value="Bact_response_regulator"/>
</dbReference>
<evidence type="ECO:0000313" key="5">
    <source>
        <dbReference type="Proteomes" id="UP000481087"/>
    </source>
</evidence>
<dbReference type="Gene3D" id="3.40.50.2300">
    <property type="match status" value="1"/>
</dbReference>
<dbReference type="SMART" id="SM00448">
    <property type="entry name" value="REC"/>
    <property type="match status" value="1"/>
</dbReference>
<sequence length="133" mass="15344">MNHIAIVDDDFVLLNFLKEMFEAKGLRISSFEDPVHALSVIKELKPDAVLMDVRMPGMNGFELCRELRSDKRFSRTPIFLMSAKHSISELSKSMMAGADDYFIKPFQTDDIYTQMLQIYIKKNNPIVIRPIDV</sequence>
<evidence type="ECO:0000259" key="3">
    <source>
        <dbReference type="PROSITE" id="PS50110"/>
    </source>
</evidence>
<accession>A0A6L8V7S0</accession>
<reference evidence="4 5" key="1">
    <citation type="submission" date="2019-12" db="EMBL/GenBank/DDBJ databases">
        <title>Paenibacillus sp. nov. sp. isolated from soil.</title>
        <authorList>
            <person name="Kim J."/>
            <person name="Jeong S.E."/>
            <person name="Jung H.S."/>
            <person name="Jeon C.O."/>
        </authorList>
    </citation>
    <scope>NUCLEOTIDE SEQUENCE [LARGE SCALE GENOMIC DNA]</scope>
    <source>
        <strain evidence="4 5">5J-6</strain>
    </source>
</reference>
<dbReference type="CDD" id="cd17574">
    <property type="entry name" value="REC_OmpR"/>
    <property type="match status" value="1"/>
</dbReference>
<dbReference type="Proteomes" id="UP000481087">
    <property type="component" value="Unassembled WGS sequence"/>
</dbReference>
<feature type="modified residue" description="4-aspartylphosphate" evidence="2">
    <location>
        <position position="52"/>
    </location>
</feature>
<dbReference type="PROSITE" id="PS50110">
    <property type="entry name" value="RESPONSE_REGULATORY"/>
    <property type="match status" value="1"/>
</dbReference>
<name>A0A6L8V7S0_9BACL</name>
<dbReference type="InterPro" id="IPR001789">
    <property type="entry name" value="Sig_transdc_resp-reg_receiver"/>
</dbReference>
<protein>
    <submittedName>
        <fullName evidence="4">Response regulator</fullName>
    </submittedName>
</protein>
<evidence type="ECO:0000256" key="2">
    <source>
        <dbReference type="PROSITE-ProRule" id="PRU00169"/>
    </source>
</evidence>
<proteinExistence type="predicted"/>
<dbReference type="SUPFAM" id="SSF52172">
    <property type="entry name" value="CheY-like"/>
    <property type="match status" value="1"/>
</dbReference>
<comment type="caution">
    <text evidence="4">The sequence shown here is derived from an EMBL/GenBank/DDBJ whole genome shotgun (WGS) entry which is preliminary data.</text>
</comment>